<dbReference type="PROSITE" id="PS50194">
    <property type="entry name" value="FILAMIN_REPEAT"/>
    <property type="match status" value="1"/>
</dbReference>
<reference evidence="2" key="1">
    <citation type="journal article" date="2019" name="bioRxiv">
        <title>The Genome of the Zebra Mussel, Dreissena polymorpha: A Resource for Invasive Species Research.</title>
        <authorList>
            <person name="McCartney M.A."/>
            <person name="Auch B."/>
            <person name="Kono T."/>
            <person name="Mallez S."/>
            <person name="Zhang Y."/>
            <person name="Obille A."/>
            <person name="Becker A."/>
            <person name="Abrahante J.E."/>
            <person name="Garbe J."/>
            <person name="Badalamenti J.P."/>
            <person name="Herman A."/>
            <person name="Mangelson H."/>
            <person name="Liachko I."/>
            <person name="Sullivan S."/>
            <person name="Sone E.D."/>
            <person name="Koren S."/>
            <person name="Silverstein K.A.T."/>
            <person name="Beckman K.B."/>
            <person name="Gohl D.M."/>
        </authorList>
    </citation>
    <scope>NUCLEOTIDE SEQUENCE</scope>
    <source>
        <strain evidence="2">Duluth1</strain>
        <tissue evidence="2">Whole animal</tissue>
    </source>
</reference>
<reference evidence="2" key="2">
    <citation type="submission" date="2020-11" db="EMBL/GenBank/DDBJ databases">
        <authorList>
            <person name="McCartney M.A."/>
            <person name="Auch B."/>
            <person name="Kono T."/>
            <person name="Mallez S."/>
            <person name="Becker A."/>
            <person name="Gohl D.M."/>
            <person name="Silverstein K.A.T."/>
            <person name="Koren S."/>
            <person name="Bechman K.B."/>
            <person name="Herman A."/>
            <person name="Abrahante J.E."/>
            <person name="Garbe J."/>
        </authorList>
    </citation>
    <scope>NUCLEOTIDE SEQUENCE</scope>
    <source>
        <strain evidence="2">Duluth1</strain>
        <tissue evidence="2">Whole animal</tissue>
    </source>
</reference>
<evidence type="ECO:0000313" key="2">
    <source>
        <dbReference type="EMBL" id="KAH3805175.1"/>
    </source>
</evidence>
<organism evidence="2 3">
    <name type="scientific">Dreissena polymorpha</name>
    <name type="common">Zebra mussel</name>
    <name type="synonym">Mytilus polymorpha</name>
    <dbReference type="NCBI Taxonomy" id="45954"/>
    <lineage>
        <taxon>Eukaryota</taxon>
        <taxon>Metazoa</taxon>
        <taxon>Spiralia</taxon>
        <taxon>Lophotrochozoa</taxon>
        <taxon>Mollusca</taxon>
        <taxon>Bivalvia</taxon>
        <taxon>Autobranchia</taxon>
        <taxon>Heteroconchia</taxon>
        <taxon>Euheterodonta</taxon>
        <taxon>Imparidentia</taxon>
        <taxon>Neoheterodontei</taxon>
        <taxon>Myida</taxon>
        <taxon>Dreissenoidea</taxon>
        <taxon>Dreissenidae</taxon>
        <taxon>Dreissena</taxon>
    </lineage>
</organism>
<gene>
    <name evidence="2" type="ORF">DPMN_133471</name>
</gene>
<proteinExistence type="predicted"/>
<dbReference type="Proteomes" id="UP000828390">
    <property type="component" value="Unassembled WGS sequence"/>
</dbReference>
<dbReference type="AlphaFoldDB" id="A0A9D4JB11"/>
<dbReference type="InterPro" id="IPR013783">
    <property type="entry name" value="Ig-like_fold"/>
</dbReference>
<comment type="caution">
    <text evidence="2">The sequence shown here is derived from an EMBL/GenBank/DDBJ whole genome shotgun (WGS) entry which is preliminary data.</text>
</comment>
<dbReference type="InterPro" id="IPR017868">
    <property type="entry name" value="Filamin/ABP280_repeat-like"/>
</dbReference>
<dbReference type="SUPFAM" id="SSF81296">
    <property type="entry name" value="E set domains"/>
    <property type="match status" value="1"/>
</dbReference>
<feature type="repeat" description="Filamin" evidence="1">
    <location>
        <begin position="28"/>
        <end position="64"/>
    </location>
</feature>
<accession>A0A9D4JB11</accession>
<dbReference type="EMBL" id="JAIWYP010000006">
    <property type="protein sequence ID" value="KAH3805175.1"/>
    <property type="molecule type" value="Genomic_DNA"/>
</dbReference>
<evidence type="ECO:0000313" key="3">
    <source>
        <dbReference type="Proteomes" id="UP000828390"/>
    </source>
</evidence>
<protein>
    <submittedName>
        <fullName evidence="2">Uncharacterized protein</fullName>
    </submittedName>
</protein>
<sequence length="84" mass="9310">MLAGSHYIHLFWSDLPLVNSPFHGYAIQQVPDASKLILTGRGLKEATVREEAEFVIDGSQAGKGRANYCDENGTIFKIETSRKN</sequence>
<evidence type="ECO:0000256" key="1">
    <source>
        <dbReference type="PROSITE-ProRule" id="PRU00087"/>
    </source>
</evidence>
<keyword evidence="3" id="KW-1185">Reference proteome</keyword>
<dbReference type="Gene3D" id="2.60.40.10">
    <property type="entry name" value="Immunoglobulins"/>
    <property type="match status" value="1"/>
</dbReference>
<name>A0A9D4JB11_DREPO</name>
<dbReference type="InterPro" id="IPR014756">
    <property type="entry name" value="Ig_E-set"/>
</dbReference>